<proteinExistence type="predicted"/>
<name>A0ACB8YWB7_CICIN</name>
<evidence type="ECO:0000313" key="2">
    <source>
        <dbReference type="Proteomes" id="UP001055811"/>
    </source>
</evidence>
<sequence length="138" mass="15673">MHACNSRHLGLFHKESDNQVDVTSKTQDIIAGLEGRNVTENNMEEKESKFEFHSDEQKMHAGYDLMMFAGSDINVQISQDGTKIEGWSKNHVRSTMESKQKDSKEKINSSNDNSVTEDVGVMDYAQPHRKPPIHNLQP</sequence>
<reference evidence="2" key="1">
    <citation type="journal article" date="2022" name="Mol. Ecol. Resour.">
        <title>The genomes of chicory, endive, great burdock and yacon provide insights into Asteraceae palaeo-polyploidization history and plant inulin production.</title>
        <authorList>
            <person name="Fan W."/>
            <person name="Wang S."/>
            <person name="Wang H."/>
            <person name="Wang A."/>
            <person name="Jiang F."/>
            <person name="Liu H."/>
            <person name="Zhao H."/>
            <person name="Xu D."/>
            <person name="Zhang Y."/>
        </authorList>
    </citation>
    <scope>NUCLEOTIDE SEQUENCE [LARGE SCALE GENOMIC DNA]</scope>
    <source>
        <strain evidence="2">cv. Punajuju</strain>
    </source>
</reference>
<comment type="caution">
    <text evidence="1">The sequence shown here is derived from an EMBL/GenBank/DDBJ whole genome shotgun (WGS) entry which is preliminary data.</text>
</comment>
<accession>A0ACB8YWB7</accession>
<gene>
    <name evidence="1" type="ORF">L2E82_47639</name>
</gene>
<protein>
    <submittedName>
        <fullName evidence="1">Uncharacterized protein</fullName>
    </submittedName>
</protein>
<dbReference type="Proteomes" id="UP001055811">
    <property type="component" value="Linkage Group LG09"/>
</dbReference>
<reference evidence="1 2" key="2">
    <citation type="journal article" date="2022" name="Mol. Ecol. Resour.">
        <title>The genomes of chicory, endive, great burdock and yacon provide insights into Asteraceae paleo-polyploidization history and plant inulin production.</title>
        <authorList>
            <person name="Fan W."/>
            <person name="Wang S."/>
            <person name="Wang H."/>
            <person name="Wang A."/>
            <person name="Jiang F."/>
            <person name="Liu H."/>
            <person name="Zhao H."/>
            <person name="Xu D."/>
            <person name="Zhang Y."/>
        </authorList>
    </citation>
    <scope>NUCLEOTIDE SEQUENCE [LARGE SCALE GENOMIC DNA]</scope>
    <source>
        <strain evidence="2">cv. Punajuju</strain>
        <tissue evidence="1">Leaves</tissue>
    </source>
</reference>
<organism evidence="1 2">
    <name type="scientific">Cichorium intybus</name>
    <name type="common">Chicory</name>
    <dbReference type="NCBI Taxonomy" id="13427"/>
    <lineage>
        <taxon>Eukaryota</taxon>
        <taxon>Viridiplantae</taxon>
        <taxon>Streptophyta</taxon>
        <taxon>Embryophyta</taxon>
        <taxon>Tracheophyta</taxon>
        <taxon>Spermatophyta</taxon>
        <taxon>Magnoliopsida</taxon>
        <taxon>eudicotyledons</taxon>
        <taxon>Gunneridae</taxon>
        <taxon>Pentapetalae</taxon>
        <taxon>asterids</taxon>
        <taxon>campanulids</taxon>
        <taxon>Asterales</taxon>
        <taxon>Asteraceae</taxon>
        <taxon>Cichorioideae</taxon>
        <taxon>Cichorieae</taxon>
        <taxon>Cichoriinae</taxon>
        <taxon>Cichorium</taxon>
    </lineage>
</organism>
<keyword evidence="2" id="KW-1185">Reference proteome</keyword>
<dbReference type="EMBL" id="CM042017">
    <property type="protein sequence ID" value="KAI3689674.1"/>
    <property type="molecule type" value="Genomic_DNA"/>
</dbReference>
<evidence type="ECO:0000313" key="1">
    <source>
        <dbReference type="EMBL" id="KAI3689674.1"/>
    </source>
</evidence>